<dbReference type="EMBL" id="LKAM01000003">
    <property type="protein sequence ID" value="KUM49430.1"/>
    <property type="molecule type" value="Genomic_DNA"/>
</dbReference>
<comment type="caution">
    <text evidence="1">The sequence shown here is derived from an EMBL/GenBank/DDBJ whole genome shotgun (WGS) entry which is preliminary data.</text>
</comment>
<protein>
    <submittedName>
        <fullName evidence="1">Uncharacterized protein</fullName>
    </submittedName>
</protein>
<dbReference type="AlphaFoldDB" id="A0A117NI71"/>
<sequence>MIMKMAEKRNFPCIQMRFCTSQLILIRGIVK</sequence>
<accession>A0A117NI71</accession>
<reference evidence="1" key="1">
    <citation type="journal article" date="2015" name="Genome Biol. Evol.">
        <title>Organellar Genomes of White Spruce (Picea glauca): Assembly and Annotation.</title>
        <authorList>
            <person name="Jackman S.D."/>
            <person name="Warren R.L."/>
            <person name="Gibb E.A."/>
            <person name="Vandervalk B.P."/>
            <person name="Mohamadi H."/>
            <person name="Chu J."/>
            <person name="Raymond A."/>
            <person name="Pleasance S."/>
            <person name="Coope R."/>
            <person name="Wildung M.R."/>
            <person name="Ritland C.E."/>
            <person name="Bousquet J."/>
            <person name="Jones S.J."/>
            <person name="Bohlmann J."/>
            <person name="Birol I."/>
        </authorList>
    </citation>
    <scope>NUCLEOTIDE SEQUENCE [LARGE SCALE GENOMIC DNA]</scope>
    <source>
        <tissue evidence="1">Flushing bud</tissue>
    </source>
</reference>
<geneLocation type="mitochondrion" evidence="1"/>
<evidence type="ECO:0000313" key="1">
    <source>
        <dbReference type="EMBL" id="KUM49430.1"/>
    </source>
</evidence>
<name>A0A117NI71_PICGL</name>
<proteinExistence type="predicted"/>
<gene>
    <name evidence="1" type="ORF">ABT39_MTgene3979</name>
</gene>
<organism evidence="1">
    <name type="scientific">Picea glauca</name>
    <name type="common">White spruce</name>
    <name type="synonym">Pinus glauca</name>
    <dbReference type="NCBI Taxonomy" id="3330"/>
    <lineage>
        <taxon>Eukaryota</taxon>
        <taxon>Viridiplantae</taxon>
        <taxon>Streptophyta</taxon>
        <taxon>Embryophyta</taxon>
        <taxon>Tracheophyta</taxon>
        <taxon>Spermatophyta</taxon>
        <taxon>Pinopsida</taxon>
        <taxon>Pinidae</taxon>
        <taxon>Conifers I</taxon>
        <taxon>Pinales</taxon>
        <taxon>Pinaceae</taxon>
        <taxon>Picea</taxon>
    </lineage>
</organism>
<keyword evidence="1" id="KW-0496">Mitochondrion</keyword>